<accession>A0A9K3CZX2</accession>
<protein>
    <submittedName>
        <fullName evidence="3">Uncharacterized protein</fullName>
    </submittedName>
</protein>
<evidence type="ECO:0000313" key="4">
    <source>
        <dbReference type="Proteomes" id="UP000265618"/>
    </source>
</evidence>
<evidence type="ECO:0000256" key="1">
    <source>
        <dbReference type="SAM" id="MobiDB-lite"/>
    </source>
</evidence>
<feature type="region of interest" description="Disordered" evidence="1">
    <location>
        <begin position="156"/>
        <end position="175"/>
    </location>
</feature>
<sequence length="175" mass="18796">MVTGDDVPLSRRVALFAVSTSVVGLALVGLCVLLHYLPLSYDYNYVPLEEADAGRTSPFMMVNSIQSLSDKAIATYLGQGVEVNLWTVDSTNMYIRACLAGCTSVTANEYDDYLSPISLPPVSLPWYLGVMALPLVIPVLTAFVVLRRASAEWGEEGVHTPLSPTPKGLRGGSTV</sequence>
<organism evidence="3 4">
    <name type="scientific">Kipferlia bialata</name>
    <dbReference type="NCBI Taxonomy" id="797122"/>
    <lineage>
        <taxon>Eukaryota</taxon>
        <taxon>Metamonada</taxon>
        <taxon>Carpediemonas-like organisms</taxon>
        <taxon>Kipferlia</taxon>
    </lineage>
</organism>
<reference evidence="3 4" key="1">
    <citation type="journal article" date="2018" name="PLoS ONE">
        <title>The draft genome of Kipferlia bialata reveals reductive genome evolution in fornicate parasites.</title>
        <authorList>
            <person name="Tanifuji G."/>
            <person name="Takabayashi S."/>
            <person name="Kume K."/>
            <person name="Takagi M."/>
            <person name="Nakayama T."/>
            <person name="Kamikawa R."/>
            <person name="Inagaki Y."/>
            <person name="Hashimoto T."/>
        </authorList>
    </citation>
    <scope>NUCLEOTIDE SEQUENCE [LARGE SCALE GENOMIC DNA]</scope>
    <source>
        <strain evidence="3">NY0173</strain>
    </source>
</reference>
<keyword evidence="2" id="KW-0472">Membrane</keyword>
<proteinExistence type="predicted"/>
<feature type="transmembrane region" description="Helical" evidence="2">
    <location>
        <begin position="12"/>
        <end position="37"/>
    </location>
</feature>
<keyword evidence="2" id="KW-1133">Transmembrane helix</keyword>
<gene>
    <name evidence="3" type="ORF">KIPB_008379</name>
</gene>
<dbReference type="Proteomes" id="UP000265618">
    <property type="component" value="Unassembled WGS sequence"/>
</dbReference>
<name>A0A9K3CZX2_9EUKA</name>
<evidence type="ECO:0000313" key="3">
    <source>
        <dbReference type="EMBL" id="GIQ86508.1"/>
    </source>
</evidence>
<keyword evidence="4" id="KW-1185">Reference proteome</keyword>
<feature type="transmembrane region" description="Helical" evidence="2">
    <location>
        <begin position="124"/>
        <end position="146"/>
    </location>
</feature>
<comment type="caution">
    <text evidence="3">The sequence shown here is derived from an EMBL/GenBank/DDBJ whole genome shotgun (WGS) entry which is preliminary data.</text>
</comment>
<dbReference type="AlphaFoldDB" id="A0A9K3CZX2"/>
<evidence type="ECO:0000256" key="2">
    <source>
        <dbReference type="SAM" id="Phobius"/>
    </source>
</evidence>
<keyword evidence="2" id="KW-0812">Transmembrane</keyword>
<dbReference type="EMBL" id="BDIP01002580">
    <property type="protein sequence ID" value="GIQ86508.1"/>
    <property type="molecule type" value="Genomic_DNA"/>
</dbReference>